<evidence type="ECO:0000313" key="10">
    <source>
        <dbReference type="EMBL" id="KPH77507.1"/>
    </source>
</evidence>
<dbReference type="Gene3D" id="1.10.3720.10">
    <property type="entry name" value="MetI-like"/>
    <property type="match status" value="2"/>
</dbReference>
<keyword evidence="4" id="KW-0997">Cell inner membrane</keyword>
<evidence type="ECO:0000256" key="5">
    <source>
        <dbReference type="ARBA" id="ARBA00022692"/>
    </source>
</evidence>
<reference evidence="10 11" key="1">
    <citation type="submission" date="2015-07" db="EMBL/GenBank/DDBJ databases">
        <title>Whole genome sequencing of Bosea vaviloviae isolated from cave pool.</title>
        <authorList>
            <person name="Tan N.E.H."/>
            <person name="Lee Y.P."/>
            <person name="Gan H.M."/>
            <person name="Barton H."/>
            <person name="Savka M.A."/>
        </authorList>
    </citation>
    <scope>NUCLEOTIDE SEQUENCE [LARGE SCALE GENOMIC DNA]</scope>
    <source>
        <strain evidence="10 11">SD260</strain>
    </source>
</reference>
<evidence type="ECO:0000259" key="9">
    <source>
        <dbReference type="PROSITE" id="PS50928"/>
    </source>
</evidence>
<gene>
    <name evidence="10" type="ORF">AE618_22170</name>
</gene>
<keyword evidence="6 8" id="KW-1133">Transmembrane helix</keyword>
<feature type="transmembrane region" description="Helical" evidence="8">
    <location>
        <begin position="70"/>
        <end position="92"/>
    </location>
</feature>
<feature type="domain" description="ABC transmembrane type-1" evidence="9">
    <location>
        <begin position="66"/>
        <end position="273"/>
    </location>
</feature>
<dbReference type="PANTHER" id="PTHR43357:SF3">
    <property type="entry name" value="FE(3+)-TRANSPORT SYSTEM PERMEASE PROTEIN FBPB 2"/>
    <property type="match status" value="1"/>
</dbReference>
<evidence type="ECO:0000256" key="4">
    <source>
        <dbReference type="ARBA" id="ARBA00022519"/>
    </source>
</evidence>
<comment type="subcellular location">
    <subcellularLocation>
        <location evidence="1">Cell inner membrane</location>
        <topology evidence="1">Multi-pass membrane protein</topology>
    </subcellularLocation>
    <subcellularLocation>
        <location evidence="8">Cell membrane</location>
        <topology evidence="8">Multi-pass membrane protein</topology>
    </subcellularLocation>
</comment>
<evidence type="ECO:0000256" key="2">
    <source>
        <dbReference type="ARBA" id="ARBA00022448"/>
    </source>
</evidence>
<feature type="transmembrane region" description="Helical" evidence="8">
    <location>
        <begin position="425"/>
        <end position="450"/>
    </location>
</feature>
<feature type="transmembrane region" description="Helical" evidence="8">
    <location>
        <begin position="155"/>
        <end position="178"/>
    </location>
</feature>
<dbReference type="PANTHER" id="PTHR43357">
    <property type="entry name" value="INNER MEMBRANE ABC TRANSPORTER PERMEASE PROTEIN YDCV"/>
    <property type="match status" value="1"/>
</dbReference>
<dbReference type="InterPro" id="IPR000515">
    <property type="entry name" value="MetI-like"/>
</dbReference>
<dbReference type="SUPFAM" id="SSF161098">
    <property type="entry name" value="MetI-like"/>
    <property type="match status" value="2"/>
</dbReference>
<evidence type="ECO:0000256" key="7">
    <source>
        <dbReference type="ARBA" id="ARBA00023136"/>
    </source>
</evidence>
<feature type="transmembrane region" description="Helical" evidence="8">
    <location>
        <begin position="381"/>
        <end position="405"/>
    </location>
</feature>
<sequence length="559" mass="58842">MSLSAPFASQRRSPLTWRPSTRFVWASLLGAGLVALPVLALAITALSSQAASIWPHLAANVIPAALADTVLLLLGVGGLCALIGVGAAWLVTQYEFPGRRAFEWLLVLPLALPTYITAYVYVEFLGFQGPLQGALRALTGWRSLRDYWFPDPRNLAGAICIMAIVLYPYVYLSVRALFGLQAAAIVESARTLGASRGRLFWRIGLPMARPALAAGLTLALLETLNDIGASEYLGVRSLTLSIYTTWVNRNSLPGAAQIACVMLLLVVALILIEGKLRGQRRFALPVRQPRAVGRVPLAGRAGLAASLACALPVMLGAVLPIGFLGLEVLRRDPWQQFDAALLRSLLNALVFSGLAAGIVIALGIGIVAAGRQGREPWLPALARIASLGYAVPGTVLALGLLVPLAAFDNVVANAAIRWLGANPGLLLIGSGAALVLAYVVRFLTIAVSGIESGLSRISPRIDDAARTLGASAPEVLRKLHWPLARPAIAAAALLVFVDCLKELPATLLLRPLNVETLATTVYGHAARGSFEDGALAGLLIVLAGLYPAMRLARAGGQPG</sequence>
<dbReference type="CDD" id="cd06261">
    <property type="entry name" value="TM_PBP2"/>
    <property type="match status" value="1"/>
</dbReference>
<organism evidence="10 11">
    <name type="scientific">Bosea vaviloviae</name>
    <dbReference type="NCBI Taxonomy" id="1526658"/>
    <lineage>
        <taxon>Bacteria</taxon>
        <taxon>Pseudomonadati</taxon>
        <taxon>Pseudomonadota</taxon>
        <taxon>Alphaproteobacteria</taxon>
        <taxon>Hyphomicrobiales</taxon>
        <taxon>Boseaceae</taxon>
        <taxon>Bosea</taxon>
    </lineage>
</organism>
<feature type="transmembrane region" description="Helical" evidence="8">
    <location>
        <begin position="254"/>
        <end position="272"/>
    </location>
</feature>
<keyword evidence="11" id="KW-1185">Reference proteome</keyword>
<dbReference type="GO" id="GO:0055085">
    <property type="term" value="P:transmembrane transport"/>
    <property type="evidence" value="ECO:0007669"/>
    <property type="project" value="InterPro"/>
</dbReference>
<dbReference type="AlphaFoldDB" id="A0A0N0M991"/>
<feature type="transmembrane region" description="Helical" evidence="8">
    <location>
        <begin position="104"/>
        <end position="122"/>
    </location>
</feature>
<keyword evidence="5 8" id="KW-0812">Transmembrane</keyword>
<keyword evidence="2 8" id="KW-0813">Transport</keyword>
<dbReference type="RefSeq" id="WP_054211239.1">
    <property type="nucleotide sequence ID" value="NZ_LGSZ01000059.1"/>
</dbReference>
<keyword evidence="7 8" id="KW-0472">Membrane</keyword>
<name>A0A0N0M991_9HYPH</name>
<keyword evidence="3" id="KW-1003">Cell membrane</keyword>
<comment type="caution">
    <text evidence="10">The sequence shown here is derived from an EMBL/GenBank/DDBJ whole genome shotgun (WGS) entry which is preliminary data.</text>
</comment>
<dbReference type="PROSITE" id="PS50928">
    <property type="entry name" value="ABC_TM1"/>
    <property type="match status" value="2"/>
</dbReference>
<evidence type="ECO:0000256" key="1">
    <source>
        <dbReference type="ARBA" id="ARBA00004429"/>
    </source>
</evidence>
<dbReference type="InterPro" id="IPR035906">
    <property type="entry name" value="MetI-like_sf"/>
</dbReference>
<evidence type="ECO:0000313" key="11">
    <source>
        <dbReference type="Proteomes" id="UP000037822"/>
    </source>
</evidence>
<dbReference type="EMBL" id="LGSZ01000059">
    <property type="protein sequence ID" value="KPH77507.1"/>
    <property type="molecule type" value="Genomic_DNA"/>
</dbReference>
<proteinExistence type="inferred from homology"/>
<dbReference type="OrthoDB" id="9790211at2"/>
<dbReference type="GO" id="GO:0005886">
    <property type="term" value="C:plasma membrane"/>
    <property type="evidence" value="ECO:0007669"/>
    <property type="project" value="UniProtKB-SubCell"/>
</dbReference>
<dbReference type="PATRIC" id="fig|1526658.3.peg.2513"/>
<feature type="domain" description="ABC transmembrane type-1" evidence="9">
    <location>
        <begin position="345"/>
        <end position="551"/>
    </location>
</feature>
<feature type="transmembrane region" description="Helical" evidence="8">
    <location>
        <begin position="346"/>
        <end position="369"/>
    </location>
</feature>
<feature type="transmembrane region" description="Helical" evidence="8">
    <location>
        <begin position="303"/>
        <end position="326"/>
    </location>
</feature>
<accession>A0A0N0M991</accession>
<protein>
    <submittedName>
        <fullName evidence="10">Iron ABC transporter permease</fullName>
    </submittedName>
</protein>
<comment type="similarity">
    <text evidence="8">Belongs to the binding-protein-dependent transport system permease family.</text>
</comment>
<dbReference type="Proteomes" id="UP000037822">
    <property type="component" value="Unassembled WGS sequence"/>
</dbReference>
<dbReference type="Pfam" id="PF00528">
    <property type="entry name" value="BPD_transp_1"/>
    <property type="match status" value="2"/>
</dbReference>
<evidence type="ECO:0000256" key="8">
    <source>
        <dbReference type="RuleBase" id="RU363032"/>
    </source>
</evidence>
<evidence type="ECO:0000256" key="6">
    <source>
        <dbReference type="ARBA" id="ARBA00022989"/>
    </source>
</evidence>
<evidence type="ECO:0000256" key="3">
    <source>
        <dbReference type="ARBA" id="ARBA00022475"/>
    </source>
</evidence>